<dbReference type="AlphaFoldDB" id="A0A0A9A4E9"/>
<name>A0A0A9A4E9_ARUDO</name>
<dbReference type="EMBL" id="GBRH01254010">
    <property type="protein sequence ID" value="JAD43885.1"/>
    <property type="molecule type" value="Transcribed_RNA"/>
</dbReference>
<protein>
    <submittedName>
        <fullName evidence="1">Uncharacterized protein</fullName>
    </submittedName>
</protein>
<organism evidence="1">
    <name type="scientific">Arundo donax</name>
    <name type="common">Giant reed</name>
    <name type="synonym">Donax arundinaceus</name>
    <dbReference type="NCBI Taxonomy" id="35708"/>
    <lineage>
        <taxon>Eukaryota</taxon>
        <taxon>Viridiplantae</taxon>
        <taxon>Streptophyta</taxon>
        <taxon>Embryophyta</taxon>
        <taxon>Tracheophyta</taxon>
        <taxon>Spermatophyta</taxon>
        <taxon>Magnoliopsida</taxon>
        <taxon>Liliopsida</taxon>
        <taxon>Poales</taxon>
        <taxon>Poaceae</taxon>
        <taxon>PACMAD clade</taxon>
        <taxon>Arundinoideae</taxon>
        <taxon>Arundineae</taxon>
        <taxon>Arundo</taxon>
    </lineage>
</organism>
<evidence type="ECO:0000313" key="1">
    <source>
        <dbReference type="EMBL" id="JAD43885.1"/>
    </source>
</evidence>
<accession>A0A0A9A4E9</accession>
<reference evidence="1" key="1">
    <citation type="submission" date="2014-09" db="EMBL/GenBank/DDBJ databases">
        <authorList>
            <person name="Magalhaes I.L.F."/>
            <person name="Oliveira U."/>
            <person name="Santos F.R."/>
            <person name="Vidigal T.H.D.A."/>
            <person name="Brescovit A.D."/>
            <person name="Santos A.J."/>
        </authorList>
    </citation>
    <scope>NUCLEOTIDE SEQUENCE</scope>
    <source>
        <tissue evidence="1">Shoot tissue taken approximately 20 cm above the soil surface</tissue>
    </source>
</reference>
<sequence>MEIPKNLLCLSFSYYRLQLPHKRRCILWL</sequence>
<reference evidence="1" key="2">
    <citation type="journal article" date="2015" name="Data Brief">
        <title>Shoot transcriptome of the giant reed, Arundo donax.</title>
        <authorList>
            <person name="Barrero R.A."/>
            <person name="Guerrero F.D."/>
            <person name="Moolhuijzen P."/>
            <person name="Goolsby J.A."/>
            <person name="Tidwell J."/>
            <person name="Bellgard S.E."/>
            <person name="Bellgard M.I."/>
        </authorList>
    </citation>
    <scope>NUCLEOTIDE SEQUENCE</scope>
    <source>
        <tissue evidence="1">Shoot tissue taken approximately 20 cm above the soil surface</tissue>
    </source>
</reference>
<proteinExistence type="predicted"/>